<organism evidence="10">
    <name type="scientific">candidate division WOR-3 bacterium</name>
    <dbReference type="NCBI Taxonomy" id="2052148"/>
    <lineage>
        <taxon>Bacteria</taxon>
        <taxon>Bacteria division WOR-3</taxon>
    </lineage>
</organism>
<reference evidence="10" key="1">
    <citation type="journal article" date="2020" name="mSystems">
        <title>Genome- and Community-Level Interaction Insights into Carbon Utilization and Element Cycling Functions of Hydrothermarchaeota in Hydrothermal Sediment.</title>
        <authorList>
            <person name="Zhou Z."/>
            <person name="Liu Y."/>
            <person name="Xu W."/>
            <person name="Pan J."/>
            <person name="Luo Z.H."/>
            <person name="Li M."/>
        </authorList>
    </citation>
    <scope>NUCLEOTIDE SEQUENCE [LARGE SCALE GENOMIC DNA]</scope>
    <source>
        <strain evidence="10">SpSt-697</strain>
    </source>
</reference>
<dbReference type="InterPro" id="IPR006089">
    <property type="entry name" value="Acyl-CoA_DH_CS"/>
</dbReference>
<dbReference type="FunFam" id="1.10.540.10:FF:000002">
    <property type="entry name" value="Acyl-CoA dehydrogenase FadE19"/>
    <property type="match status" value="1"/>
</dbReference>
<dbReference type="FunFam" id="2.40.110.10:FF:000001">
    <property type="entry name" value="Acyl-CoA dehydrogenase, mitochondrial"/>
    <property type="match status" value="1"/>
</dbReference>
<evidence type="ECO:0000256" key="2">
    <source>
        <dbReference type="ARBA" id="ARBA00009347"/>
    </source>
</evidence>
<dbReference type="Pfam" id="PF02770">
    <property type="entry name" value="Acyl-CoA_dh_M"/>
    <property type="match status" value="1"/>
</dbReference>
<dbReference type="EMBL" id="DTDR01000014">
    <property type="protein sequence ID" value="HGK63063.1"/>
    <property type="molecule type" value="Genomic_DNA"/>
</dbReference>
<dbReference type="InterPro" id="IPR046373">
    <property type="entry name" value="Acyl-CoA_Oxase/DH_mid-dom_sf"/>
</dbReference>
<feature type="domain" description="Acyl-CoA dehydrogenase/oxidase C-terminal" evidence="7">
    <location>
        <begin position="226"/>
        <end position="373"/>
    </location>
</feature>
<dbReference type="PROSITE" id="PS00073">
    <property type="entry name" value="ACYL_COA_DH_2"/>
    <property type="match status" value="1"/>
</dbReference>
<evidence type="ECO:0000256" key="1">
    <source>
        <dbReference type="ARBA" id="ARBA00001974"/>
    </source>
</evidence>
<dbReference type="Pfam" id="PF00441">
    <property type="entry name" value="Acyl-CoA_dh_1"/>
    <property type="match status" value="1"/>
</dbReference>
<dbReference type="SUPFAM" id="SSF47203">
    <property type="entry name" value="Acyl-CoA dehydrogenase C-terminal domain-like"/>
    <property type="match status" value="1"/>
</dbReference>
<dbReference type="PANTHER" id="PTHR43884:SF12">
    <property type="entry name" value="ISOVALERYL-COA DEHYDROGENASE, MITOCHONDRIAL-RELATED"/>
    <property type="match status" value="1"/>
</dbReference>
<dbReference type="InterPro" id="IPR013786">
    <property type="entry name" value="AcylCoA_DH/ox_N"/>
</dbReference>
<evidence type="ECO:0000259" key="8">
    <source>
        <dbReference type="Pfam" id="PF02770"/>
    </source>
</evidence>
<dbReference type="AlphaFoldDB" id="A0A7V4E3S5"/>
<evidence type="ECO:0000313" key="10">
    <source>
        <dbReference type="EMBL" id="HGK63063.1"/>
    </source>
</evidence>
<dbReference type="InterPro" id="IPR009100">
    <property type="entry name" value="AcylCoA_DH/oxidase_NM_dom_sf"/>
</dbReference>
<evidence type="ECO:0000256" key="4">
    <source>
        <dbReference type="ARBA" id="ARBA00022827"/>
    </source>
</evidence>
<comment type="similarity">
    <text evidence="2 6">Belongs to the acyl-CoA dehydrogenase family.</text>
</comment>
<dbReference type="GO" id="GO:0050660">
    <property type="term" value="F:flavin adenine dinucleotide binding"/>
    <property type="evidence" value="ECO:0007669"/>
    <property type="project" value="InterPro"/>
</dbReference>
<evidence type="ECO:0000256" key="5">
    <source>
        <dbReference type="ARBA" id="ARBA00023002"/>
    </source>
</evidence>
<dbReference type="GO" id="GO:0003995">
    <property type="term" value="F:acyl-CoA dehydrogenase activity"/>
    <property type="evidence" value="ECO:0007669"/>
    <property type="project" value="InterPro"/>
</dbReference>
<dbReference type="Pfam" id="PF02771">
    <property type="entry name" value="Acyl-CoA_dh_N"/>
    <property type="match status" value="1"/>
</dbReference>
<gene>
    <name evidence="10" type="ORF">ENU74_00460</name>
</gene>
<accession>A0A7V4E3S5</accession>
<dbReference type="InterPro" id="IPR006091">
    <property type="entry name" value="Acyl-CoA_Oxase/DH_mid-dom"/>
</dbReference>
<evidence type="ECO:0000259" key="7">
    <source>
        <dbReference type="Pfam" id="PF00441"/>
    </source>
</evidence>
<keyword evidence="3 6" id="KW-0285">Flavoprotein</keyword>
<keyword evidence="4 6" id="KW-0274">FAD</keyword>
<sequence>MLFLTEEQKMIKNLVRQFAEEKIKPVRQILDEKSEYPFEILKEMAKMDLFRVYIPEEYGGFGGGVFAMSLVVEEISRVCGGVGVSYAACGLASFPIIIAGNEEQKRKYLKMFADGAIGAFCLTEAEAGSDASNVQTTAEKDGDYYVLNGVKQFITNGSVADIYVVVASTDKKKGARGLSCFIVEKGTPGLSFGKEENKMGIRAAKTTEVIFDNCRVPKENLLGKEGMGFLYIMQTFDKTRPGVGAQAVGIAQGAFEEALNYVKQRKQFGQPIASFQGIQFMLAEMATKIEAARQLVYYAAKVCDSGAKNISALSSMAKLFASDVAMEVTTKAVQLFGGYGYMKDYPVEKMMRDAKITQIYEGTNEIQKQIIALELIKGRFPPTL</sequence>
<dbReference type="InterPro" id="IPR009075">
    <property type="entry name" value="AcylCo_DH/oxidase_C"/>
</dbReference>
<feature type="domain" description="Acyl-CoA oxidase/dehydrogenase middle" evidence="8">
    <location>
        <begin position="119"/>
        <end position="214"/>
    </location>
</feature>
<dbReference type="FunFam" id="1.20.140.10:FF:000004">
    <property type="entry name" value="Acyl-CoA dehydrogenase FadE25"/>
    <property type="match status" value="1"/>
</dbReference>
<dbReference type="SUPFAM" id="SSF56645">
    <property type="entry name" value="Acyl-CoA dehydrogenase NM domain-like"/>
    <property type="match status" value="1"/>
</dbReference>
<keyword evidence="5 6" id="KW-0560">Oxidoreductase</keyword>
<feature type="domain" description="Acyl-CoA dehydrogenase/oxidase N-terminal" evidence="9">
    <location>
        <begin position="5"/>
        <end position="115"/>
    </location>
</feature>
<protein>
    <submittedName>
        <fullName evidence="10">Acyl-CoA dehydrogenase</fullName>
    </submittedName>
</protein>
<dbReference type="PIRSF" id="PIRSF016578">
    <property type="entry name" value="HsaA"/>
    <property type="match status" value="1"/>
</dbReference>
<proteinExistence type="inferred from homology"/>
<comment type="cofactor">
    <cofactor evidence="1 6">
        <name>FAD</name>
        <dbReference type="ChEBI" id="CHEBI:57692"/>
    </cofactor>
</comment>
<dbReference type="InterPro" id="IPR036250">
    <property type="entry name" value="AcylCo_DH-like_C"/>
</dbReference>
<evidence type="ECO:0000256" key="3">
    <source>
        <dbReference type="ARBA" id="ARBA00022630"/>
    </source>
</evidence>
<evidence type="ECO:0000259" key="9">
    <source>
        <dbReference type="Pfam" id="PF02771"/>
    </source>
</evidence>
<dbReference type="PANTHER" id="PTHR43884">
    <property type="entry name" value="ACYL-COA DEHYDROGENASE"/>
    <property type="match status" value="1"/>
</dbReference>
<dbReference type="Gene3D" id="2.40.110.10">
    <property type="entry name" value="Butyryl-CoA Dehydrogenase, subunit A, domain 2"/>
    <property type="match status" value="1"/>
</dbReference>
<dbReference type="Gene3D" id="1.10.540.10">
    <property type="entry name" value="Acyl-CoA dehydrogenase/oxidase, N-terminal domain"/>
    <property type="match status" value="1"/>
</dbReference>
<dbReference type="Gene3D" id="1.20.140.10">
    <property type="entry name" value="Butyryl-CoA Dehydrogenase, subunit A, domain 3"/>
    <property type="match status" value="1"/>
</dbReference>
<dbReference type="InterPro" id="IPR037069">
    <property type="entry name" value="AcylCoA_DH/ox_N_sf"/>
</dbReference>
<evidence type="ECO:0000256" key="6">
    <source>
        <dbReference type="RuleBase" id="RU362125"/>
    </source>
</evidence>
<name>A0A7V4E3S5_UNCW3</name>
<comment type="caution">
    <text evidence="10">The sequence shown here is derived from an EMBL/GenBank/DDBJ whole genome shotgun (WGS) entry which is preliminary data.</text>
</comment>